<reference evidence="1" key="1">
    <citation type="submission" date="2023-10" db="EMBL/GenBank/DDBJ databases">
        <title>Genome assembly of Pristionchus species.</title>
        <authorList>
            <person name="Yoshida K."/>
            <person name="Sommer R.J."/>
        </authorList>
    </citation>
    <scope>NUCLEOTIDE SEQUENCE</scope>
    <source>
        <strain evidence="1">RS0144</strain>
    </source>
</reference>
<organism evidence="1 2">
    <name type="scientific">Pristionchus entomophagus</name>
    <dbReference type="NCBI Taxonomy" id="358040"/>
    <lineage>
        <taxon>Eukaryota</taxon>
        <taxon>Metazoa</taxon>
        <taxon>Ecdysozoa</taxon>
        <taxon>Nematoda</taxon>
        <taxon>Chromadorea</taxon>
        <taxon>Rhabditida</taxon>
        <taxon>Rhabditina</taxon>
        <taxon>Diplogasteromorpha</taxon>
        <taxon>Diplogasteroidea</taxon>
        <taxon>Neodiplogasteridae</taxon>
        <taxon>Pristionchus</taxon>
    </lineage>
</organism>
<proteinExistence type="predicted"/>
<dbReference type="Proteomes" id="UP001432027">
    <property type="component" value="Unassembled WGS sequence"/>
</dbReference>
<dbReference type="AlphaFoldDB" id="A0AAV5TN64"/>
<comment type="caution">
    <text evidence="1">The sequence shown here is derived from an EMBL/GenBank/DDBJ whole genome shotgun (WGS) entry which is preliminary data.</text>
</comment>
<name>A0AAV5TN64_9BILA</name>
<feature type="non-terminal residue" evidence="1">
    <location>
        <position position="1"/>
    </location>
</feature>
<evidence type="ECO:0000313" key="2">
    <source>
        <dbReference type="Proteomes" id="UP001432027"/>
    </source>
</evidence>
<gene>
    <name evidence="1" type="ORF">PENTCL1PPCAC_17926</name>
</gene>
<dbReference type="EMBL" id="BTSX01000004">
    <property type="protein sequence ID" value="GMS95751.1"/>
    <property type="molecule type" value="Genomic_DNA"/>
</dbReference>
<evidence type="ECO:0000313" key="1">
    <source>
        <dbReference type="EMBL" id="GMS95751.1"/>
    </source>
</evidence>
<sequence length="322" mass="35553">SLQMTSSMHTLPLYFPQGTKVNPAPVMYSLHSYHEGGDEAVIVDVDPVEQLEKDQLNLIKLLGAFNEKLDKHLNGLTKKGNEKKKEEVKGKKRVNVTQFVGNSSVSKEKGGKAVSAKTVTQATPWKMMEEKEGAETKNGISASAVITLARLLSDKEKIGKMSVTMTANDLFWMENLAKIGSKRDIKFIGDVKNGLTKASAEIEVKKGASFAVRVDSLTLSDRVTGWKIMGVTLGLFSFNHHFAVQNAHTHRWLIRLDEVINGGKKENEVSSLLSSSSQFLSRFDSLSSHSHFSLADSLIRPLFNGNLPNNVELWAKRLDSVV</sequence>
<protein>
    <submittedName>
        <fullName evidence="1">Uncharacterized protein</fullName>
    </submittedName>
</protein>
<accession>A0AAV5TN64</accession>
<keyword evidence="2" id="KW-1185">Reference proteome</keyword>